<dbReference type="OrthoDB" id="6629629at2759"/>
<dbReference type="PROSITE" id="PS51031">
    <property type="entry name" value="BESS"/>
    <property type="match status" value="1"/>
</dbReference>
<dbReference type="GO" id="GO:0003677">
    <property type="term" value="F:DNA binding"/>
    <property type="evidence" value="ECO:0007669"/>
    <property type="project" value="InterPro"/>
</dbReference>
<evidence type="ECO:0000256" key="1">
    <source>
        <dbReference type="PROSITE-ProRule" id="PRU00371"/>
    </source>
</evidence>
<dbReference type="InParanoid" id="A0A2J7PE31"/>
<dbReference type="AlphaFoldDB" id="A0A2J7PE31"/>
<evidence type="ECO:0000313" key="5">
    <source>
        <dbReference type="Proteomes" id="UP000235965"/>
    </source>
</evidence>
<gene>
    <name evidence="4" type="ORF">B7P43_G13292</name>
</gene>
<dbReference type="InterPro" id="IPR004210">
    <property type="entry name" value="BESS_motif"/>
</dbReference>
<organism evidence="4 5">
    <name type="scientific">Cryptotermes secundus</name>
    <dbReference type="NCBI Taxonomy" id="105785"/>
    <lineage>
        <taxon>Eukaryota</taxon>
        <taxon>Metazoa</taxon>
        <taxon>Ecdysozoa</taxon>
        <taxon>Arthropoda</taxon>
        <taxon>Hexapoda</taxon>
        <taxon>Insecta</taxon>
        <taxon>Pterygota</taxon>
        <taxon>Neoptera</taxon>
        <taxon>Polyneoptera</taxon>
        <taxon>Dictyoptera</taxon>
        <taxon>Blattodea</taxon>
        <taxon>Blattoidea</taxon>
        <taxon>Termitoidae</taxon>
        <taxon>Kalotermitidae</taxon>
        <taxon>Cryptotermitinae</taxon>
        <taxon>Cryptotermes</taxon>
    </lineage>
</organism>
<evidence type="ECO:0000256" key="2">
    <source>
        <dbReference type="SAM" id="MobiDB-lite"/>
    </source>
</evidence>
<accession>A0A2J7PE31</accession>
<comment type="caution">
    <text evidence="4">The sequence shown here is derived from an EMBL/GenBank/DDBJ whole genome shotgun (WGS) entry which is preliminary data.</text>
</comment>
<feature type="compositionally biased region" description="Polar residues" evidence="2">
    <location>
        <begin position="61"/>
        <end position="71"/>
    </location>
</feature>
<name>A0A2J7PE31_9NEOP</name>
<feature type="region of interest" description="Disordered" evidence="2">
    <location>
        <begin position="1"/>
        <end position="93"/>
    </location>
</feature>
<keyword evidence="1" id="KW-0539">Nucleus</keyword>
<feature type="non-terminal residue" evidence="4">
    <location>
        <position position="1"/>
    </location>
</feature>
<dbReference type="Pfam" id="PF02944">
    <property type="entry name" value="BESS"/>
    <property type="match status" value="1"/>
</dbReference>
<dbReference type="GO" id="GO:0005634">
    <property type="term" value="C:nucleus"/>
    <property type="evidence" value="ECO:0007669"/>
    <property type="project" value="UniProtKB-SubCell"/>
</dbReference>
<feature type="compositionally biased region" description="Polar residues" evidence="2">
    <location>
        <begin position="1"/>
        <end position="10"/>
    </location>
</feature>
<feature type="compositionally biased region" description="Basic and acidic residues" evidence="2">
    <location>
        <begin position="19"/>
        <end position="41"/>
    </location>
</feature>
<dbReference type="Proteomes" id="UP000235965">
    <property type="component" value="Unassembled WGS sequence"/>
</dbReference>
<proteinExistence type="predicted"/>
<feature type="domain" description="BESS" evidence="3">
    <location>
        <begin position="108"/>
        <end position="147"/>
    </location>
</feature>
<evidence type="ECO:0000313" key="4">
    <source>
        <dbReference type="EMBL" id="PNF14589.1"/>
    </source>
</evidence>
<protein>
    <recommendedName>
        <fullName evidence="3">BESS domain-containing protein</fullName>
    </recommendedName>
</protein>
<comment type="subcellular location">
    <subcellularLocation>
        <location evidence="1">Nucleus</location>
    </subcellularLocation>
</comment>
<sequence>EELKSHSSGGDLTPKGYKNSRDDQIVTRDEWLESSKLRKFDGVPADTMDAETEASGPLSPKEQQAALSTDSHTPKHSTTRSSQTDVAYPSAEIQRPILKGREDEYKARDEDTSFFVSLIPHTKGPSPARKMLLQIKTQELIYNFIYNKKK</sequence>
<evidence type="ECO:0000259" key="3">
    <source>
        <dbReference type="PROSITE" id="PS51031"/>
    </source>
</evidence>
<keyword evidence="5" id="KW-1185">Reference proteome</keyword>
<dbReference type="EMBL" id="NEVH01026112">
    <property type="protein sequence ID" value="PNF14589.1"/>
    <property type="molecule type" value="Genomic_DNA"/>
</dbReference>
<reference evidence="4 5" key="1">
    <citation type="submission" date="2017-12" db="EMBL/GenBank/DDBJ databases">
        <title>Hemimetabolous genomes reveal molecular basis of termite eusociality.</title>
        <authorList>
            <person name="Harrison M.C."/>
            <person name="Jongepier E."/>
            <person name="Robertson H.M."/>
            <person name="Arning N."/>
            <person name="Bitard-Feildel T."/>
            <person name="Chao H."/>
            <person name="Childers C.P."/>
            <person name="Dinh H."/>
            <person name="Doddapaneni H."/>
            <person name="Dugan S."/>
            <person name="Gowin J."/>
            <person name="Greiner C."/>
            <person name="Han Y."/>
            <person name="Hu H."/>
            <person name="Hughes D.S.T."/>
            <person name="Huylmans A.-K."/>
            <person name="Kemena C."/>
            <person name="Kremer L.P.M."/>
            <person name="Lee S.L."/>
            <person name="Lopez-Ezquerra A."/>
            <person name="Mallet L."/>
            <person name="Monroy-Kuhn J.M."/>
            <person name="Moser A."/>
            <person name="Murali S.C."/>
            <person name="Muzny D.M."/>
            <person name="Otani S."/>
            <person name="Piulachs M.-D."/>
            <person name="Poelchau M."/>
            <person name="Qu J."/>
            <person name="Schaub F."/>
            <person name="Wada-Katsumata A."/>
            <person name="Worley K.C."/>
            <person name="Xie Q."/>
            <person name="Ylla G."/>
            <person name="Poulsen M."/>
            <person name="Gibbs R.A."/>
            <person name="Schal C."/>
            <person name="Richards S."/>
            <person name="Belles X."/>
            <person name="Korb J."/>
            <person name="Bornberg-Bauer E."/>
        </authorList>
    </citation>
    <scope>NUCLEOTIDE SEQUENCE [LARGE SCALE GENOMIC DNA]</scope>
    <source>
        <tissue evidence="4">Whole body</tissue>
    </source>
</reference>